<evidence type="ECO:0000313" key="6">
    <source>
        <dbReference type="EMBL" id="OUI83743.1"/>
    </source>
</evidence>
<dbReference type="Proteomes" id="UP000194639">
    <property type="component" value="Unassembled WGS sequence"/>
</dbReference>
<dbReference type="Proteomes" id="UP000194999">
    <property type="component" value="Unassembled WGS sequence"/>
</dbReference>
<evidence type="ECO:0000313" key="7">
    <source>
        <dbReference type="EMBL" id="OUJ02052.1"/>
    </source>
</evidence>
<feature type="domain" description="CsbD-like" evidence="3">
    <location>
        <begin position="6"/>
        <end position="58"/>
    </location>
</feature>
<accession>A0A0D6NLQ7</accession>
<dbReference type="RefSeq" id="WP_048841349.1">
    <property type="nucleotide sequence ID" value="NZ_BAMX01000018.1"/>
</dbReference>
<evidence type="ECO:0000313" key="11">
    <source>
        <dbReference type="Proteomes" id="UP000270034"/>
    </source>
</evidence>
<feature type="compositionally biased region" description="Basic and acidic residues" evidence="2">
    <location>
        <begin position="18"/>
        <end position="31"/>
    </location>
</feature>
<keyword evidence="8" id="KW-1185">Reference proteome</keyword>
<dbReference type="EMBL" id="JOOY01000033">
    <property type="protein sequence ID" value="OUJ02052.1"/>
    <property type="molecule type" value="Genomic_DNA"/>
</dbReference>
<dbReference type="SUPFAM" id="SSF69047">
    <property type="entry name" value="Hypothetical protein YjbJ"/>
    <property type="match status" value="1"/>
</dbReference>
<dbReference type="InterPro" id="IPR008462">
    <property type="entry name" value="CsbD"/>
</dbReference>
<accession>A0A252BZI0</accession>
<evidence type="ECO:0000256" key="2">
    <source>
        <dbReference type="SAM" id="MobiDB-lite"/>
    </source>
</evidence>
<dbReference type="InterPro" id="IPR050423">
    <property type="entry name" value="UPF0337_stress_rsp"/>
</dbReference>
<evidence type="ECO:0000313" key="10">
    <source>
        <dbReference type="Proteomes" id="UP000194999"/>
    </source>
</evidence>
<dbReference type="GeneID" id="76204444"/>
<comment type="similarity">
    <text evidence="1">Belongs to the UPF0337 (CsbD) family.</text>
</comment>
<dbReference type="KEGG" id="aot:AcetOri_orf00701"/>
<dbReference type="Proteomes" id="UP000032670">
    <property type="component" value="Unassembled WGS sequence"/>
</dbReference>
<reference evidence="9 10" key="2">
    <citation type="submission" date="2014-06" db="EMBL/GenBank/DDBJ databases">
        <authorList>
            <person name="Ju J."/>
            <person name="Zhang J."/>
        </authorList>
    </citation>
    <scope>NUCLEOTIDE SEQUENCE [LARGE SCALE GENOMIC DNA]</scope>
    <source>
        <strain evidence="6">DmW_045</strain>
        <strain evidence="7">DmW_048</strain>
    </source>
</reference>
<organism evidence="5 8">
    <name type="scientific">Acetobacter orientalis</name>
    <dbReference type="NCBI Taxonomy" id="146474"/>
    <lineage>
        <taxon>Bacteria</taxon>
        <taxon>Pseudomonadati</taxon>
        <taxon>Pseudomonadota</taxon>
        <taxon>Alphaproteobacteria</taxon>
        <taxon>Acetobacterales</taxon>
        <taxon>Acetobacteraceae</taxon>
        <taxon>Acetobacter</taxon>
    </lineage>
</organism>
<dbReference type="EMBL" id="JOMO01000013">
    <property type="protein sequence ID" value="OUI83743.1"/>
    <property type="molecule type" value="Genomic_DNA"/>
</dbReference>
<evidence type="ECO:0000313" key="4">
    <source>
        <dbReference type="EMBL" id="BBC78833.1"/>
    </source>
</evidence>
<dbReference type="AlphaFoldDB" id="A0A252BZI0"/>
<evidence type="ECO:0000313" key="5">
    <source>
        <dbReference type="EMBL" id="GAN66301.1"/>
    </source>
</evidence>
<gene>
    <name evidence="5" type="ORF">Abor_018_007</name>
    <name evidence="4" type="ORF">AcetOrient_orf00701</name>
    <name evidence="6" type="ORF">HK12_02115</name>
    <name evidence="7" type="ORF">HK15_06680</name>
</gene>
<dbReference type="PANTHER" id="PTHR34977:SF1">
    <property type="entry name" value="UPF0337 PROTEIN YJBJ"/>
    <property type="match status" value="1"/>
</dbReference>
<feature type="region of interest" description="Disordered" evidence="2">
    <location>
        <begin position="1"/>
        <end position="31"/>
    </location>
</feature>
<dbReference type="Pfam" id="PF05532">
    <property type="entry name" value="CsbD"/>
    <property type="match status" value="1"/>
</dbReference>
<evidence type="ECO:0000313" key="9">
    <source>
        <dbReference type="Proteomes" id="UP000194639"/>
    </source>
</evidence>
<reference evidence="5 8" key="1">
    <citation type="submission" date="2012-11" db="EMBL/GenBank/DDBJ databases">
        <title>Whole genome sequence of Acetobacter orientalis 21F-2.</title>
        <authorList>
            <person name="Azuma Y."/>
            <person name="Higashiura N."/>
            <person name="Hirakawa H."/>
            <person name="Matsushita K."/>
        </authorList>
    </citation>
    <scope>NUCLEOTIDE SEQUENCE [LARGE SCALE GENOMIC DNA]</scope>
    <source>
        <strain evidence="5 8">21F-2</strain>
    </source>
</reference>
<reference evidence="4 11" key="3">
    <citation type="submission" date="2018-02" db="EMBL/GenBank/DDBJ databases">
        <title>Acetobacter orientalis genome.</title>
        <authorList>
            <person name="Nakashima N."/>
            <person name="Tamura T."/>
        </authorList>
    </citation>
    <scope>NUCLEOTIDE SEQUENCE [LARGE SCALE GENOMIC DNA]</scope>
    <source>
        <strain evidence="4 11">FAN1</strain>
    </source>
</reference>
<evidence type="ECO:0000313" key="8">
    <source>
        <dbReference type="Proteomes" id="UP000032670"/>
    </source>
</evidence>
<dbReference type="STRING" id="1231341.Abor_018_007"/>
<name>A0A252BZI0_9PROT</name>
<dbReference type="EMBL" id="BAMX01000018">
    <property type="protein sequence ID" value="GAN66301.1"/>
    <property type="molecule type" value="Genomic_DNA"/>
</dbReference>
<dbReference type="EMBL" id="AP018515">
    <property type="protein sequence ID" value="BBC78833.1"/>
    <property type="molecule type" value="Genomic_DNA"/>
</dbReference>
<sequence length="63" mass="6470">MSSISDKVKGAANQVAGKIKEETGKLTDNERLEAEGAAQTLKGKVQGAVGDAKDAIKSGIDKL</sequence>
<dbReference type="InterPro" id="IPR036629">
    <property type="entry name" value="YjbJ_sf"/>
</dbReference>
<evidence type="ECO:0000256" key="1">
    <source>
        <dbReference type="ARBA" id="ARBA00009129"/>
    </source>
</evidence>
<proteinExistence type="inferred from homology"/>
<dbReference type="Proteomes" id="UP000270034">
    <property type="component" value="Chromosome"/>
</dbReference>
<dbReference type="PANTHER" id="PTHR34977">
    <property type="entry name" value="UPF0337 PROTEIN YJBJ"/>
    <property type="match status" value="1"/>
</dbReference>
<protein>
    <submittedName>
        <fullName evidence="4">CsbD family protein</fullName>
    </submittedName>
    <submittedName>
        <fullName evidence="5">Stress response protein CsbD</fullName>
    </submittedName>
</protein>
<dbReference type="Gene3D" id="1.10.1470.10">
    <property type="entry name" value="YjbJ"/>
    <property type="match status" value="1"/>
</dbReference>
<evidence type="ECO:0000259" key="3">
    <source>
        <dbReference type="Pfam" id="PF05532"/>
    </source>
</evidence>